<accession>A0ABT1CIJ5</accession>
<protein>
    <recommendedName>
        <fullName evidence="3">DNA transfer protein</fullName>
    </recommendedName>
</protein>
<organism evidence="1 2">
    <name type="scientific">Asaia lannensis NBRC 102526</name>
    <dbReference type="NCBI Taxonomy" id="1307926"/>
    <lineage>
        <taxon>Bacteria</taxon>
        <taxon>Pseudomonadati</taxon>
        <taxon>Pseudomonadota</taxon>
        <taxon>Alphaproteobacteria</taxon>
        <taxon>Acetobacterales</taxon>
        <taxon>Acetobacteraceae</taxon>
        <taxon>Asaia</taxon>
    </lineage>
</organism>
<comment type="caution">
    <text evidence="1">The sequence shown here is derived from an EMBL/GenBank/DDBJ whole genome shotgun (WGS) entry which is preliminary data.</text>
</comment>
<proteinExistence type="predicted"/>
<dbReference type="EMBL" id="JAMXQU010000009">
    <property type="protein sequence ID" value="MCO6160677.1"/>
    <property type="molecule type" value="Genomic_DNA"/>
</dbReference>
<reference evidence="1 2" key="1">
    <citation type="submission" date="2022-06" db="EMBL/GenBank/DDBJ databases">
        <title>Whole-genome of Asaia lannensis strain LMG 27011T.</title>
        <authorList>
            <person name="Sombolestani A."/>
        </authorList>
    </citation>
    <scope>NUCLEOTIDE SEQUENCE [LARGE SCALE GENOMIC DNA]</scope>
    <source>
        <strain evidence="1 2">NBRC 102526</strain>
    </source>
</reference>
<keyword evidence="2" id="KW-1185">Reference proteome</keyword>
<name>A0ABT1CIJ5_9PROT</name>
<dbReference type="RefSeq" id="WP_252849736.1">
    <property type="nucleotide sequence ID" value="NZ_BAPW01000046.1"/>
</dbReference>
<evidence type="ECO:0000313" key="2">
    <source>
        <dbReference type="Proteomes" id="UP001523401"/>
    </source>
</evidence>
<sequence>MSGGAVGAGVSGVGSLVSGALGASGAASAAKIQARTASAQAAALGQAGQAAQDYLNPYVAAGQNALGGIQSNMSLWGNINNGYTDQAQGVQNTAANNLTNLANNGITQQSIENTPGWSQINALGQQGVTNASAARGLANSGAAMKGAADYATTQANQTYQNLYNDQISSNNALLGVGNGLLATNEANQGNINNAFNRENALLGYGASAATNSAQNALTAAGASANYGAQSGNALASGVVGSSNALASGLNGAGNSYLLYQALLNGKNS</sequence>
<evidence type="ECO:0008006" key="3">
    <source>
        <dbReference type="Google" id="ProtNLM"/>
    </source>
</evidence>
<evidence type="ECO:0000313" key="1">
    <source>
        <dbReference type="EMBL" id="MCO6160677.1"/>
    </source>
</evidence>
<dbReference type="Proteomes" id="UP001523401">
    <property type="component" value="Unassembled WGS sequence"/>
</dbReference>
<gene>
    <name evidence="1" type="ORF">NF685_11610</name>
</gene>